<evidence type="ECO:0000256" key="2">
    <source>
        <dbReference type="ARBA" id="ARBA00022692"/>
    </source>
</evidence>
<gene>
    <name evidence="8" type="ORF">F4X14_16010</name>
</gene>
<evidence type="ECO:0000256" key="6">
    <source>
        <dbReference type="SAM" id="Phobius"/>
    </source>
</evidence>
<name>A0A6B1DA85_9CHLR</name>
<dbReference type="EMBL" id="VXMH01000085">
    <property type="protein sequence ID" value="MYC96469.1"/>
    <property type="molecule type" value="Genomic_DNA"/>
</dbReference>
<comment type="caution">
    <text evidence="8">The sequence shown here is derived from an EMBL/GenBank/DDBJ whole genome shotgun (WGS) entry which is preliminary data.</text>
</comment>
<comment type="subcellular location">
    <subcellularLocation>
        <location evidence="1">Membrane</location>
        <topology evidence="1">Multi-pass membrane protein</topology>
    </subcellularLocation>
</comment>
<feature type="transmembrane region" description="Helical" evidence="6">
    <location>
        <begin position="54"/>
        <end position="72"/>
    </location>
</feature>
<reference evidence="8" key="1">
    <citation type="submission" date="2019-09" db="EMBL/GenBank/DDBJ databases">
        <title>Characterisation of the sponge microbiome using genome-centric metagenomics.</title>
        <authorList>
            <person name="Engelberts J.P."/>
            <person name="Robbins S.J."/>
            <person name="De Goeij J.M."/>
            <person name="Aranda M."/>
            <person name="Bell S.C."/>
            <person name="Webster N.S."/>
        </authorList>
    </citation>
    <scope>NUCLEOTIDE SEQUENCE</scope>
    <source>
        <strain evidence="8">SB0661_bin_32</strain>
    </source>
</reference>
<evidence type="ECO:0000256" key="3">
    <source>
        <dbReference type="ARBA" id="ARBA00022989"/>
    </source>
</evidence>
<dbReference type="PANTHER" id="PTHR43229:SF3">
    <property type="entry name" value="ABC-TYPE MULTIDRUG TRANSPORT SYSTEM, PERMEASE COMPONENT"/>
    <property type="match status" value="1"/>
</dbReference>
<evidence type="ECO:0000313" key="8">
    <source>
        <dbReference type="EMBL" id="MYC96469.1"/>
    </source>
</evidence>
<feature type="region of interest" description="Disordered" evidence="5">
    <location>
        <begin position="1"/>
        <end position="21"/>
    </location>
</feature>
<proteinExistence type="predicted"/>
<dbReference type="PANTHER" id="PTHR43229">
    <property type="entry name" value="NODULATION PROTEIN J"/>
    <property type="match status" value="1"/>
</dbReference>
<protein>
    <submittedName>
        <fullName evidence="8">ABC transporter permease</fullName>
    </submittedName>
</protein>
<keyword evidence="2 6" id="KW-0812">Transmembrane</keyword>
<dbReference type="AlphaFoldDB" id="A0A6B1DA85"/>
<dbReference type="GO" id="GO:0016020">
    <property type="term" value="C:membrane"/>
    <property type="evidence" value="ECO:0007669"/>
    <property type="project" value="UniProtKB-SubCell"/>
</dbReference>
<feature type="transmembrane region" description="Helical" evidence="6">
    <location>
        <begin position="162"/>
        <end position="186"/>
    </location>
</feature>
<dbReference type="Pfam" id="PF01061">
    <property type="entry name" value="ABC2_membrane"/>
    <property type="match status" value="1"/>
</dbReference>
<evidence type="ECO:0000256" key="1">
    <source>
        <dbReference type="ARBA" id="ARBA00004141"/>
    </source>
</evidence>
<keyword evidence="4 6" id="KW-0472">Membrane</keyword>
<evidence type="ECO:0000259" key="7">
    <source>
        <dbReference type="Pfam" id="PF01061"/>
    </source>
</evidence>
<dbReference type="GO" id="GO:0140359">
    <property type="term" value="F:ABC-type transporter activity"/>
    <property type="evidence" value="ECO:0007669"/>
    <property type="project" value="InterPro"/>
</dbReference>
<feature type="transmembrane region" description="Helical" evidence="6">
    <location>
        <begin position="193"/>
        <end position="213"/>
    </location>
</feature>
<feature type="transmembrane region" description="Helical" evidence="6">
    <location>
        <begin position="87"/>
        <end position="109"/>
    </location>
</feature>
<organism evidence="8">
    <name type="scientific">Caldilineaceae bacterium SB0661_bin_32</name>
    <dbReference type="NCBI Taxonomy" id="2605255"/>
    <lineage>
        <taxon>Bacteria</taxon>
        <taxon>Bacillati</taxon>
        <taxon>Chloroflexota</taxon>
        <taxon>Caldilineae</taxon>
        <taxon>Caldilineales</taxon>
        <taxon>Caldilineaceae</taxon>
    </lineage>
</organism>
<feature type="transmembrane region" description="Helical" evidence="6">
    <location>
        <begin position="130"/>
        <end position="156"/>
    </location>
</feature>
<accession>A0A6B1DA85</accession>
<dbReference type="InterPro" id="IPR051784">
    <property type="entry name" value="Nod_factor_ABC_transporter"/>
</dbReference>
<keyword evidence="3 6" id="KW-1133">Transmembrane helix</keyword>
<evidence type="ECO:0000256" key="5">
    <source>
        <dbReference type="SAM" id="MobiDB-lite"/>
    </source>
</evidence>
<feature type="domain" description="ABC-2 type transporter transmembrane" evidence="7">
    <location>
        <begin position="79"/>
        <end position="239"/>
    </location>
</feature>
<feature type="transmembrane region" description="Helical" evidence="6">
    <location>
        <begin position="248"/>
        <end position="268"/>
    </location>
</feature>
<dbReference type="InterPro" id="IPR013525">
    <property type="entry name" value="ABC2_TM"/>
</dbReference>
<sequence length="275" mass="29424">MGKDGSTKGQPPMPEPNDSVPNFPVPPYATGGFRKFLSDTLSVFELNFLPALKVWYVTVLLAAAFPLPWFYVTRAIAPDDPQVLRRLLAGTLVFGVAFSIGTLVGQNFVGQRFSGTLRLLITMPVSKGAYLLGSLAHASITGALTAPILLAFALVAGVDINLGWGLAPSLILTVLAVSGLTLFVVSFAPSMQVGNLTTGLLSLILAALSPVYFTMDQAPLLMKLIGYVSPVRYAADAIEKSLSGRADVWTEIAILFVIALASISLGLWRMPWRER</sequence>
<evidence type="ECO:0000256" key="4">
    <source>
        <dbReference type="ARBA" id="ARBA00023136"/>
    </source>
</evidence>